<evidence type="ECO:0000313" key="4">
    <source>
        <dbReference type="Proteomes" id="UP000677305"/>
    </source>
</evidence>
<comment type="similarity">
    <text evidence="1">Belongs to the N-acylglucosamine 2-epimerase family.</text>
</comment>
<dbReference type="InterPro" id="IPR010819">
    <property type="entry name" value="AGE/CE"/>
</dbReference>
<organism evidence="3 4">
    <name type="scientific">Vallitalea guaymasensis</name>
    <dbReference type="NCBI Taxonomy" id="1185412"/>
    <lineage>
        <taxon>Bacteria</taxon>
        <taxon>Bacillati</taxon>
        <taxon>Bacillota</taxon>
        <taxon>Clostridia</taxon>
        <taxon>Lachnospirales</taxon>
        <taxon>Vallitaleaceae</taxon>
        <taxon>Vallitalea</taxon>
    </lineage>
</organism>
<dbReference type="PANTHER" id="PTHR15108">
    <property type="entry name" value="N-ACYLGLUCOSAMINE-2-EPIMERASE"/>
    <property type="match status" value="1"/>
</dbReference>
<accession>A0A8J8SBT6</accession>
<sequence length="408" mass="48458">MRETGYYKEQIEKDFWPYWEKYIDTTYGGVLNCINNYGDKIINEKKYSWSQGRFLWILSSLYELSIKGILDIDKNRLKNYMDGNLRFILDNCLLEDYSTVFLLERDGTRIKDKKTGRYDTSIYSDCFIIIGICKYVQNIEDESLVKTILNILNNTTNKISSKHFYTEPYPIPEGYETHAVNMIMVNTLYEVIQTLDKYSMKYDKYVEQANNMINTILYKLCEDGLIREFVYKKGSKNKRLLDRHVTPGHALESMWFIIEYLEKYQDIRKHIDTIGDISIKSFDIGWDEEFGGLLRFVDREGGVPKGESQETSFENLIMDTHDMKIWWPQSEALVIFHKLYQLTGNEKYLERYNKIKDYVFRIFPNEEIGEWIQIRLRDGSPLEKVVALPVKDPFHIMRAFIKIIESEE</sequence>
<dbReference type="EMBL" id="CP058561">
    <property type="protein sequence ID" value="QUH28706.1"/>
    <property type="molecule type" value="Genomic_DNA"/>
</dbReference>
<dbReference type="AlphaFoldDB" id="A0A8J8SBT6"/>
<dbReference type="Proteomes" id="UP000677305">
    <property type="component" value="Chromosome"/>
</dbReference>
<evidence type="ECO:0000313" key="3">
    <source>
        <dbReference type="EMBL" id="QUH28706.1"/>
    </source>
</evidence>
<dbReference type="GO" id="GO:0005975">
    <property type="term" value="P:carbohydrate metabolic process"/>
    <property type="evidence" value="ECO:0007669"/>
    <property type="project" value="InterPro"/>
</dbReference>
<protein>
    <submittedName>
        <fullName evidence="3">AGE family epimerase/isomerase</fullName>
    </submittedName>
</protein>
<dbReference type="SUPFAM" id="SSF48208">
    <property type="entry name" value="Six-hairpin glycosidases"/>
    <property type="match status" value="1"/>
</dbReference>
<keyword evidence="2" id="KW-0413">Isomerase</keyword>
<evidence type="ECO:0000256" key="2">
    <source>
        <dbReference type="ARBA" id="ARBA00023235"/>
    </source>
</evidence>
<dbReference type="Gene3D" id="1.50.10.10">
    <property type="match status" value="1"/>
</dbReference>
<dbReference type="InterPro" id="IPR008928">
    <property type="entry name" value="6-hairpin_glycosidase_sf"/>
</dbReference>
<dbReference type="GO" id="GO:0016853">
    <property type="term" value="F:isomerase activity"/>
    <property type="evidence" value="ECO:0007669"/>
    <property type="project" value="UniProtKB-KW"/>
</dbReference>
<keyword evidence="4" id="KW-1185">Reference proteome</keyword>
<reference evidence="3 4" key="1">
    <citation type="submission" date="2020-07" db="EMBL/GenBank/DDBJ databases">
        <title>Vallitalea guaymasensis genome.</title>
        <authorList>
            <person name="Postec A."/>
        </authorList>
    </citation>
    <scope>NUCLEOTIDE SEQUENCE [LARGE SCALE GENOMIC DNA]</scope>
    <source>
        <strain evidence="3 4">Ra1766G1</strain>
    </source>
</reference>
<proteinExistence type="inferred from homology"/>
<dbReference type="KEGG" id="vgu:HYG85_07185"/>
<dbReference type="Pfam" id="PF07221">
    <property type="entry name" value="GlcNAc_2-epim"/>
    <property type="match status" value="1"/>
</dbReference>
<evidence type="ECO:0000256" key="1">
    <source>
        <dbReference type="ARBA" id="ARBA00008558"/>
    </source>
</evidence>
<name>A0A8J8SBT6_9FIRM</name>
<gene>
    <name evidence="3" type="ORF">HYG85_07185</name>
</gene>
<dbReference type="RefSeq" id="WP_212692917.1">
    <property type="nucleotide sequence ID" value="NZ_CP058561.1"/>
</dbReference>
<dbReference type="InterPro" id="IPR012341">
    <property type="entry name" value="6hp_glycosidase-like_sf"/>
</dbReference>